<keyword evidence="5 7" id="KW-0505">Motor protein</keyword>
<dbReference type="PANTHER" id="PTHR37739">
    <property type="entry name" value="KINESIN-LIKE PROTEIN KIN-12D"/>
    <property type="match status" value="1"/>
</dbReference>
<dbReference type="PROSITE" id="PS50067">
    <property type="entry name" value="KINESIN_MOTOR_2"/>
    <property type="match status" value="1"/>
</dbReference>
<dbReference type="SMART" id="SM00129">
    <property type="entry name" value="KISc"/>
    <property type="match status" value="1"/>
</dbReference>
<dbReference type="FunFam" id="3.40.850.10:FF:000033">
    <property type="entry name" value="Kinesin-like protein KIN-12E"/>
    <property type="match status" value="1"/>
</dbReference>
<dbReference type="PANTHER" id="PTHR37739:SF14">
    <property type="entry name" value="KINESIN-LIKE PROTEIN KIN-12E"/>
    <property type="match status" value="1"/>
</dbReference>
<dbReference type="EMBL" id="CM007647">
    <property type="protein sequence ID" value="ONM09323.1"/>
    <property type="molecule type" value="Genomic_DNA"/>
</dbReference>
<protein>
    <recommendedName>
        <fullName evidence="8">Kinesin-like protein</fullName>
    </recommendedName>
</protein>
<comment type="similarity">
    <text evidence="6">Belongs to the TRAFAC class myosin-kinesin ATPase superfamily. Kinesin family. KIN-12 subfamily.</text>
</comment>
<keyword evidence="1 8" id="KW-0493">Microtubule</keyword>
<dbReference type="SUPFAM" id="SSF52540">
    <property type="entry name" value="P-loop containing nucleoside triphosphate hydrolases"/>
    <property type="match status" value="1"/>
</dbReference>
<organism evidence="9">
    <name type="scientific">Zea mays</name>
    <name type="common">Maize</name>
    <dbReference type="NCBI Taxonomy" id="4577"/>
    <lineage>
        <taxon>Eukaryota</taxon>
        <taxon>Viridiplantae</taxon>
        <taxon>Streptophyta</taxon>
        <taxon>Embryophyta</taxon>
        <taxon>Tracheophyta</taxon>
        <taxon>Spermatophyta</taxon>
        <taxon>Magnoliopsida</taxon>
        <taxon>Liliopsida</taxon>
        <taxon>Poales</taxon>
        <taxon>Poaceae</taxon>
        <taxon>PACMAD clade</taxon>
        <taxon>Panicoideae</taxon>
        <taxon>Andropogonodae</taxon>
        <taxon>Andropogoneae</taxon>
        <taxon>Tripsacinae</taxon>
        <taxon>Zea</taxon>
    </lineage>
</organism>
<keyword evidence="3 7" id="KW-0067">ATP-binding</keyword>
<dbReference type="GO" id="GO:0007018">
    <property type="term" value="P:microtubule-based movement"/>
    <property type="evidence" value="ECO:0007669"/>
    <property type="project" value="InterPro"/>
</dbReference>
<dbReference type="InterPro" id="IPR027417">
    <property type="entry name" value="P-loop_NTPase"/>
</dbReference>
<gene>
    <name evidence="9" type="ORF">ZEAMMB73_Zm00001d034030</name>
</gene>
<dbReference type="InterPro" id="IPR001752">
    <property type="entry name" value="Kinesin_motor_dom"/>
</dbReference>
<evidence type="ECO:0000256" key="7">
    <source>
        <dbReference type="PROSITE-ProRule" id="PRU00283"/>
    </source>
</evidence>
<dbReference type="Gene3D" id="3.40.850.10">
    <property type="entry name" value="Kinesin motor domain"/>
    <property type="match status" value="1"/>
</dbReference>
<proteinExistence type="inferred from homology"/>
<sequence>MHLDGVDDELGGGSCAPSPARFELQEDPSFWKDNNVQVAIRIRPLSGSEVSMQGQKRCVRQDSSQSLTWIGHPESRFTFDLVADEHVTQEGMFNVAGVPMVENCIAGYNSCMFAYGQTGSGKTHTMLGDIENGTRRNNVNCGITPRVFEHLFVRIQKATKCTPYGLQEKELRRDEKLMFTCKCSFLEIYNEQILDLLNPNSVNLQIREDARKGIHVENLTEHEISNAREALQQLIEGAANRKVAATNMNRASSRSHSVFTCLIESKWESQGIKHHRFSRLNLVDLAGSERQKSSGAEGERLKEATNINKSLSTLGLVITNLIAVSNKKSQHVPYRDSKLTFLLQDSLGGNSKTTIIANISPSSCCAAETLSTLKFAQRAKYIRNNAIINEDASGDVLSMRLQIQNLKKVISRLQGQLGSDKTESIASHGFVCESPSTFKWDQGHGMFTPLTFDKRATQRNDCDAALVAAFRREQEKEAQLKAVIDAKQTAEQLVAQKTEEVRSFKMRLKFREERIKRLEQVASGKLSAEAHLLQEKENLVKELEVLRGQLDRNPEITKFAMENLQLKEELRRLVLLSIAKGPLA</sequence>
<name>A0A1D6L4M1_MAIZE</name>
<dbReference type="AlphaFoldDB" id="A0A1D6L4M1"/>
<evidence type="ECO:0000313" key="9">
    <source>
        <dbReference type="EMBL" id="ONM09323.1"/>
    </source>
</evidence>
<evidence type="ECO:0000256" key="2">
    <source>
        <dbReference type="ARBA" id="ARBA00022741"/>
    </source>
</evidence>
<keyword evidence="4" id="KW-0175">Coiled coil</keyword>
<evidence type="ECO:0000256" key="4">
    <source>
        <dbReference type="ARBA" id="ARBA00023054"/>
    </source>
</evidence>
<dbReference type="GO" id="GO:0005874">
    <property type="term" value="C:microtubule"/>
    <property type="evidence" value="ECO:0007669"/>
    <property type="project" value="UniProtKB-KW"/>
</dbReference>
<dbReference type="PRINTS" id="PR00380">
    <property type="entry name" value="KINESINHEAVY"/>
</dbReference>
<evidence type="ECO:0000256" key="3">
    <source>
        <dbReference type="ARBA" id="ARBA00022840"/>
    </source>
</evidence>
<feature type="binding site" evidence="7">
    <location>
        <begin position="116"/>
        <end position="123"/>
    </location>
    <ligand>
        <name>ATP</name>
        <dbReference type="ChEBI" id="CHEBI:30616"/>
    </ligand>
</feature>
<dbReference type="GO" id="GO:0005524">
    <property type="term" value="F:ATP binding"/>
    <property type="evidence" value="ECO:0007669"/>
    <property type="project" value="UniProtKB-UniRule"/>
</dbReference>
<keyword evidence="2 7" id="KW-0547">Nucleotide-binding</keyword>
<dbReference type="GO" id="GO:0008017">
    <property type="term" value="F:microtubule binding"/>
    <property type="evidence" value="ECO:0007669"/>
    <property type="project" value="InterPro"/>
</dbReference>
<dbReference type="InterPro" id="IPR019821">
    <property type="entry name" value="Kinesin_motor_CS"/>
</dbReference>
<reference evidence="9" key="1">
    <citation type="submission" date="2015-12" db="EMBL/GenBank/DDBJ databases">
        <title>Update maize B73 reference genome by single molecule sequencing technologies.</title>
        <authorList>
            <consortium name="Maize Genome Sequencing Project"/>
            <person name="Ware D."/>
        </authorList>
    </citation>
    <scope>NUCLEOTIDE SEQUENCE [LARGE SCALE GENOMIC DNA]</scope>
    <source>
        <tissue evidence="9">Seedling</tissue>
    </source>
</reference>
<evidence type="ECO:0000256" key="5">
    <source>
        <dbReference type="ARBA" id="ARBA00023175"/>
    </source>
</evidence>
<evidence type="ECO:0000256" key="8">
    <source>
        <dbReference type="RuleBase" id="RU000394"/>
    </source>
</evidence>
<evidence type="ECO:0000256" key="6">
    <source>
        <dbReference type="ARBA" id="ARBA00034488"/>
    </source>
</evidence>
<dbReference type="InterPro" id="IPR036961">
    <property type="entry name" value="Kinesin_motor_dom_sf"/>
</dbReference>
<dbReference type="InterPro" id="IPR044986">
    <property type="entry name" value="KIF15/KIN-12"/>
</dbReference>
<dbReference type="PROSITE" id="PS00411">
    <property type="entry name" value="KINESIN_MOTOR_1"/>
    <property type="match status" value="1"/>
</dbReference>
<evidence type="ECO:0000256" key="1">
    <source>
        <dbReference type="ARBA" id="ARBA00022701"/>
    </source>
</evidence>
<dbReference type="Pfam" id="PF00225">
    <property type="entry name" value="Kinesin"/>
    <property type="match status" value="1"/>
</dbReference>
<accession>A0A1D6L4M1</accession>
<dbReference type="ExpressionAtlas" id="A0A1D6L4M1">
    <property type="expression patterns" value="baseline"/>
</dbReference>
<dbReference type="GO" id="GO:0003777">
    <property type="term" value="F:microtubule motor activity"/>
    <property type="evidence" value="ECO:0007669"/>
    <property type="project" value="InterPro"/>
</dbReference>